<keyword evidence="1" id="KW-1133">Transmembrane helix</keyword>
<proteinExistence type="predicted"/>
<evidence type="ECO:0000313" key="2">
    <source>
        <dbReference type="EMBL" id="MFC1851833.1"/>
    </source>
</evidence>
<feature type="transmembrane region" description="Helical" evidence="1">
    <location>
        <begin position="12"/>
        <end position="29"/>
    </location>
</feature>
<organism evidence="2 3">
    <name type="scientific">candidate division CSSED10-310 bacterium</name>
    <dbReference type="NCBI Taxonomy" id="2855610"/>
    <lineage>
        <taxon>Bacteria</taxon>
        <taxon>Bacteria division CSSED10-310</taxon>
    </lineage>
</organism>
<dbReference type="EMBL" id="JBHPBY010000230">
    <property type="protein sequence ID" value="MFC1851833.1"/>
    <property type="molecule type" value="Genomic_DNA"/>
</dbReference>
<reference evidence="2 3" key="1">
    <citation type="submission" date="2024-09" db="EMBL/GenBank/DDBJ databases">
        <title>Laminarin stimulates single cell rates of sulfate reduction while oxygen inhibits transcriptomic activity in coastal marine sediment.</title>
        <authorList>
            <person name="Lindsay M."/>
            <person name="Orcutt B."/>
            <person name="Emerson D."/>
            <person name="Stepanauskas R."/>
            <person name="D'Angelo T."/>
        </authorList>
    </citation>
    <scope>NUCLEOTIDE SEQUENCE [LARGE SCALE GENOMIC DNA]</scope>
    <source>
        <strain evidence="2">SAG AM-311-K15</strain>
    </source>
</reference>
<sequence>MDQQTIEMLKVVVAPICVLLAAMAGSYFASKNTRYLKKHELLLRQIDEFYSPILGYWMDIESKVKLRLEFDEEFKKAWKEICDKAGNRLDWDSKKAFEKFMNNIIFHNEQFSDEILPFYQEILNIYREKVWLLKLDHRQQLSGIYYKLHMFLEIWKMVHKKAMPREVGQKINHGIGCVRPFILKIEEQRERIILELLKSSYWYRIKRFLSFKRRRRHQLKEKWPLNLEE</sequence>
<accession>A0ABV6Z0H1</accession>
<protein>
    <recommendedName>
        <fullName evidence="4">DUF4760 domain-containing protein</fullName>
    </recommendedName>
</protein>
<keyword evidence="3" id="KW-1185">Reference proteome</keyword>
<gene>
    <name evidence="2" type="ORF">ACFL27_16705</name>
</gene>
<keyword evidence="1" id="KW-0472">Membrane</keyword>
<evidence type="ECO:0000313" key="3">
    <source>
        <dbReference type="Proteomes" id="UP001594351"/>
    </source>
</evidence>
<name>A0ABV6Z0H1_UNCC1</name>
<comment type="caution">
    <text evidence="2">The sequence shown here is derived from an EMBL/GenBank/DDBJ whole genome shotgun (WGS) entry which is preliminary data.</text>
</comment>
<keyword evidence="1" id="KW-0812">Transmembrane</keyword>
<evidence type="ECO:0000256" key="1">
    <source>
        <dbReference type="SAM" id="Phobius"/>
    </source>
</evidence>
<evidence type="ECO:0008006" key="4">
    <source>
        <dbReference type="Google" id="ProtNLM"/>
    </source>
</evidence>
<dbReference type="Proteomes" id="UP001594351">
    <property type="component" value="Unassembled WGS sequence"/>
</dbReference>